<dbReference type="GO" id="GO:0005886">
    <property type="term" value="C:plasma membrane"/>
    <property type="evidence" value="ECO:0007669"/>
    <property type="project" value="TreeGrafter"/>
</dbReference>
<keyword evidence="3" id="KW-1185">Reference proteome</keyword>
<dbReference type="GO" id="GO:0036374">
    <property type="term" value="F:glutathione hydrolase activity"/>
    <property type="evidence" value="ECO:0007669"/>
    <property type="project" value="InterPro"/>
</dbReference>
<dbReference type="Proteomes" id="UP000054359">
    <property type="component" value="Unassembled WGS sequence"/>
</dbReference>
<gene>
    <name evidence="2" type="ORF">X975_02046</name>
</gene>
<dbReference type="AlphaFoldDB" id="A0A087TYE7"/>
<feature type="non-terminal residue" evidence="2">
    <location>
        <position position="231"/>
    </location>
</feature>
<reference evidence="2 3" key="1">
    <citation type="submission" date="2013-11" db="EMBL/GenBank/DDBJ databases">
        <title>Genome sequencing of Stegodyphus mimosarum.</title>
        <authorList>
            <person name="Bechsgaard J."/>
        </authorList>
    </citation>
    <scope>NUCLEOTIDE SEQUENCE [LARGE SCALE GENOMIC DNA]</scope>
</reference>
<dbReference type="InterPro" id="IPR029055">
    <property type="entry name" value="Ntn_hydrolases_N"/>
</dbReference>
<evidence type="ECO:0000313" key="3">
    <source>
        <dbReference type="Proteomes" id="UP000054359"/>
    </source>
</evidence>
<evidence type="ECO:0000313" key="2">
    <source>
        <dbReference type="EMBL" id="KFM70136.1"/>
    </source>
</evidence>
<accession>A0A087TYE7</accession>
<feature type="binding site" evidence="1">
    <location>
        <position position="33"/>
    </location>
    <ligand>
        <name>L-glutamate</name>
        <dbReference type="ChEBI" id="CHEBI:29985"/>
    </ligand>
</feature>
<dbReference type="GO" id="GO:0006751">
    <property type="term" value="P:glutathione catabolic process"/>
    <property type="evidence" value="ECO:0007669"/>
    <property type="project" value="InterPro"/>
</dbReference>
<dbReference type="SUPFAM" id="SSF56235">
    <property type="entry name" value="N-terminal nucleophile aminohydrolases (Ntn hydrolases)"/>
    <property type="match status" value="1"/>
</dbReference>
<dbReference type="STRING" id="407821.A0A087TYE7"/>
<name>A0A087TYE7_STEMI</name>
<sequence>MGVVNPQSMGLGGGFLMLFYKKSEGKAYYLDARETAPENARRDMFEGNATVAKLGALSIAVPGELAGYYIAHEKFGNLPWEDLFSPTIRLCKEGITVNKHLAKALKKYENDIQSIEAIRNVFVNNRTGKVFEEHDIIKRPDLAKTLETIANESISAIYGPRTKLSKAFLADLKAAGSIITERDMLKYSPKWRTPVEAQLRGNMTLYAPSPPGSGALLTFMLHVLSGYSDIN</sequence>
<dbReference type="EMBL" id="KK117317">
    <property type="protein sequence ID" value="KFM70136.1"/>
    <property type="molecule type" value="Genomic_DNA"/>
</dbReference>
<proteinExistence type="predicted"/>
<dbReference type="PRINTS" id="PR01210">
    <property type="entry name" value="GGTRANSPTASE"/>
</dbReference>
<dbReference type="PANTHER" id="PTHR11686">
    <property type="entry name" value="GAMMA GLUTAMYL TRANSPEPTIDASE"/>
    <property type="match status" value="1"/>
</dbReference>
<dbReference type="Pfam" id="PF01019">
    <property type="entry name" value="G_glu_transpept"/>
    <property type="match status" value="1"/>
</dbReference>
<organism evidence="2 3">
    <name type="scientific">Stegodyphus mimosarum</name>
    <name type="common">African social velvet spider</name>
    <dbReference type="NCBI Taxonomy" id="407821"/>
    <lineage>
        <taxon>Eukaryota</taxon>
        <taxon>Metazoa</taxon>
        <taxon>Ecdysozoa</taxon>
        <taxon>Arthropoda</taxon>
        <taxon>Chelicerata</taxon>
        <taxon>Arachnida</taxon>
        <taxon>Araneae</taxon>
        <taxon>Araneomorphae</taxon>
        <taxon>Entelegynae</taxon>
        <taxon>Eresoidea</taxon>
        <taxon>Eresidae</taxon>
        <taxon>Stegodyphus</taxon>
    </lineage>
</organism>
<evidence type="ECO:0000256" key="1">
    <source>
        <dbReference type="PIRSR" id="PIRSR600101-2"/>
    </source>
</evidence>
<protein>
    <submittedName>
        <fullName evidence="2">Gamma-glutamyltranspeptidase 1</fullName>
    </submittedName>
</protein>
<dbReference type="OrthoDB" id="1081007at2759"/>
<dbReference type="OMA" id="AEPIMQD"/>
<dbReference type="PANTHER" id="PTHR11686:SF9">
    <property type="entry name" value="RE13973P"/>
    <property type="match status" value="1"/>
</dbReference>
<dbReference type="InterPro" id="IPR000101">
    <property type="entry name" value="GGT_peptidase"/>
</dbReference>